<accession>A0A151Z7S6</accession>
<dbReference type="InterPro" id="IPR057709">
    <property type="entry name" value="DUF7949"/>
</dbReference>
<reference evidence="3 4" key="1">
    <citation type="submission" date="2015-12" db="EMBL/GenBank/DDBJ databases">
        <title>Dictyostelia acquired genes for synthesis and detection of signals that induce cell-type specialization by lateral gene transfer from prokaryotes.</title>
        <authorList>
            <person name="Gloeckner G."/>
            <person name="Schaap P."/>
        </authorList>
    </citation>
    <scope>NUCLEOTIDE SEQUENCE [LARGE SCALE GENOMIC DNA]</scope>
    <source>
        <strain evidence="3 4">TK</strain>
    </source>
</reference>
<dbReference type="Pfam" id="PF22933">
    <property type="entry name" value="ComC_SSD"/>
    <property type="match status" value="1"/>
</dbReference>
<organism evidence="3 4">
    <name type="scientific">Tieghemostelium lacteum</name>
    <name type="common">Slime mold</name>
    <name type="synonym">Dictyostelium lacteum</name>
    <dbReference type="NCBI Taxonomy" id="361077"/>
    <lineage>
        <taxon>Eukaryota</taxon>
        <taxon>Amoebozoa</taxon>
        <taxon>Evosea</taxon>
        <taxon>Eumycetozoa</taxon>
        <taxon>Dictyostelia</taxon>
        <taxon>Dictyosteliales</taxon>
        <taxon>Raperosteliaceae</taxon>
        <taxon>Tieghemostelium</taxon>
    </lineage>
</organism>
<dbReference type="EMBL" id="LODT01000037">
    <property type="protein sequence ID" value="KYQ90019.1"/>
    <property type="molecule type" value="Genomic_DNA"/>
</dbReference>
<evidence type="ECO:0000259" key="2">
    <source>
        <dbReference type="PROSITE" id="PS00022"/>
    </source>
</evidence>
<evidence type="ECO:0000256" key="1">
    <source>
        <dbReference type="SAM" id="Phobius"/>
    </source>
</evidence>
<dbReference type="InParanoid" id="A0A151Z7S6"/>
<dbReference type="InterPro" id="IPR056645">
    <property type="entry name" value="DUF7743"/>
</dbReference>
<dbReference type="InterPro" id="IPR055462">
    <property type="entry name" value="DUF7034"/>
</dbReference>
<dbReference type="OrthoDB" id="19767at2759"/>
<dbReference type="OMA" id="YFTESHY"/>
<dbReference type="PANTHER" id="PTHR31378:SF17">
    <property type="match status" value="1"/>
</dbReference>
<evidence type="ECO:0000313" key="4">
    <source>
        <dbReference type="Proteomes" id="UP000076078"/>
    </source>
</evidence>
<dbReference type="InterPro" id="IPR055463">
    <property type="entry name" value="DUF7035"/>
</dbReference>
<feature type="transmembrane region" description="Helical" evidence="1">
    <location>
        <begin position="1336"/>
        <end position="1359"/>
    </location>
</feature>
<dbReference type="PROSITE" id="PS00022">
    <property type="entry name" value="EGF_1"/>
    <property type="match status" value="1"/>
</dbReference>
<dbReference type="InterPro" id="IPR054484">
    <property type="entry name" value="ComC_SSD"/>
</dbReference>
<name>A0A151Z7S6_TIELA</name>
<feature type="domain" description="EGF-like" evidence="2">
    <location>
        <begin position="1061"/>
        <end position="1072"/>
    </location>
</feature>
<dbReference type="Pfam" id="PF25820">
    <property type="entry name" value="DUF7949"/>
    <property type="match status" value="1"/>
</dbReference>
<gene>
    <name evidence="3" type="ORF">DLAC_08595</name>
</gene>
<comment type="caution">
    <text evidence="3">The sequence shown here is derived from an EMBL/GenBank/DDBJ whole genome shotgun (WGS) entry which is preliminary data.</text>
</comment>
<dbReference type="Pfam" id="PF23033">
    <property type="entry name" value="DUF7034"/>
    <property type="match status" value="1"/>
</dbReference>
<dbReference type="Proteomes" id="UP000076078">
    <property type="component" value="Unassembled WGS sequence"/>
</dbReference>
<keyword evidence="1" id="KW-0812">Transmembrane</keyword>
<dbReference type="Pfam" id="PF24893">
    <property type="entry name" value="DUF7743"/>
    <property type="match status" value="1"/>
</dbReference>
<keyword evidence="4" id="KW-1185">Reference proteome</keyword>
<sequence length="1382" mass="153902">MSEIKPFRKEKLGTCLISVKCRDDIDLFKVLVESYQFLGDYTPLNFNDKYGNAGSDPFCYFNYRVLIDDNLLVGNFNNFGVTGGTLQGIPIVSRLGTRYAMIQFEVKLNPGTGGIGITLPSFSYPNYTTYNCELLPPPLLVDSSTYTFKGPINLHNEYSVLVKFNISKRADSAYQLVAASPFKCTPGTFFNFNTLVVICSLKNIDPNTANGPIPKVNITISDPFGRSNSYQIPNFLNAIQEPAKIIAMGFSSLTPTYMNNFFYWFKVENNAPLVEVVLYNTGQTSGSIPKRTHIVLGNKTYREVVYTIPGIPGSPTATYEYCPFYYTNNNIGILNASSTTKVTYNIEIIQNIKTFSPQLFQEGGDILTLYQLVLNIQNLTDYKTDVYIGSIYNQYFKFGMTGQNQGVITILATEYTSLIDISGSSYTATAGHSKTDTTPPNLTQLTIKPLNNMTMALTMSSNDNSGILKLTIGDHITIDSSDMFFGSIGNGLYQKVVDYSKFISYDTTVVLYDIAGNTMEFSSEYLNISFPGVITNNYNYLEQYTSLKISYIRFMIGGGESNAIDLSDIGCQNKLYVNFTSVDKNMVIRFALDTYTDNLNTLVGLEEVFYGYWDEKVQMYTVDFDLKAREFTGIIPYLIYYPDLYFYSHDLQYMGFDDSAQLYVQSDFADRMPPIIKSVMAIPSITPSITQDSAIGWIMQIVENHNGFKRGTVVVRSNLTPQDITFELTPESLDINGNFSLFFTVKQTCIDQQFYIYSMELEDNSGVISSYESGMWFDGINPLLIVMNSPQLVISISCTPVIDINPPTLVNISQSTNSIDMSSQDRSLTVLFSVSDNNGIKNDNLPECVVTGYLLEQITTYGYIKAQDSTSALFQCEFEFPFGFAAAGTRLVYSIYGIYDNLLNVAGFPTQSLLTFNTLNPVGSVAVSFTKSKPFIESVSPLSNMGGQFTIYGKNFLFSSNQILIVSIFKDEAMSDRIDQQAFNNSDFYITMVGLNTTFNNLTSVWVVVGGSSYLSLPYKVDTYPIRVIPPTSLPPTKTCPGTPQCGGSSNGVCDSTNGVCRCINSWYGVDCLSRTVIVQPDTNTTNPDIDTDFNTTLPNGEQVTLKTLISLVSLQEMKPDGTIEKQFNFTQWVYTNTTGLSTVMQESTYKTNVTSTANSSCTVVAILQYYTEKTSIYFANEKLELLPSTLKYKIEITRFPFKSKLNTLKLVMSASIQSTSPNISCSTQESGEIDSGSEYVKLQVDTHSLYGRFIKRGIIDNRIQTLSNTITNEQTGKESMSLISINIPNFQSKAILDPDFSVLIDTTPASDKSESTCSEIEDIKNNKDGLTKSQIAGIIIGVVGFTAIVVVSVSYHFYKKHKTQKYNKNLVNKLQNFQTNK</sequence>
<dbReference type="PANTHER" id="PTHR31378">
    <property type="entry name" value="EGF-LIKE DOMAIN-CONTAINING PROTEIN-RELATED-RELATED"/>
    <property type="match status" value="1"/>
</dbReference>
<keyword evidence="1" id="KW-0472">Membrane</keyword>
<dbReference type="Pfam" id="PF23034">
    <property type="entry name" value="DUF7035"/>
    <property type="match status" value="1"/>
</dbReference>
<proteinExistence type="predicted"/>
<protein>
    <submittedName>
        <fullName evidence="3">EGF-like domain-containing protein</fullName>
    </submittedName>
</protein>
<keyword evidence="1" id="KW-1133">Transmembrane helix</keyword>
<dbReference type="InterPro" id="IPR000742">
    <property type="entry name" value="EGF"/>
</dbReference>
<evidence type="ECO:0000313" key="3">
    <source>
        <dbReference type="EMBL" id="KYQ90019.1"/>
    </source>
</evidence>